<feature type="transmembrane region" description="Helical" evidence="1">
    <location>
        <begin position="24"/>
        <end position="42"/>
    </location>
</feature>
<proteinExistence type="predicted"/>
<keyword evidence="1" id="KW-0472">Membrane</keyword>
<dbReference type="AlphaFoldDB" id="A0A9N9NV67"/>
<comment type="caution">
    <text evidence="2">The sequence shown here is derived from an EMBL/GenBank/DDBJ whole genome shotgun (WGS) entry which is preliminary data.</text>
</comment>
<reference evidence="2" key="1">
    <citation type="submission" date="2021-06" db="EMBL/GenBank/DDBJ databases">
        <authorList>
            <person name="Kallberg Y."/>
            <person name="Tangrot J."/>
            <person name="Rosling A."/>
        </authorList>
    </citation>
    <scope>NUCLEOTIDE SEQUENCE</scope>
    <source>
        <strain evidence="2">UK204</strain>
    </source>
</reference>
<dbReference type="Proteomes" id="UP000789570">
    <property type="component" value="Unassembled WGS sequence"/>
</dbReference>
<keyword evidence="3" id="KW-1185">Reference proteome</keyword>
<protein>
    <submittedName>
        <fullName evidence="2">16497_t:CDS:1</fullName>
    </submittedName>
</protein>
<evidence type="ECO:0000313" key="3">
    <source>
        <dbReference type="Proteomes" id="UP000789570"/>
    </source>
</evidence>
<keyword evidence="1" id="KW-0812">Transmembrane</keyword>
<feature type="non-terminal residue" evidence="2">
    <location>
        <position position="43"/>
    </location>
</feature>
<feature type="non-terminal residue" evidence="2">
    <location>
        <position position="1"/>
    </location>
</feature>
<keyword evidence="1" id="KW-1133">Transmembrane helix</keyword>
<sequence length="43" mass="5026">EYTNVMESEDFFKPENLNNSPIKTLSNTIIISTLLIKIYFICK</sequence>
<dbReference type="EMBL" id="CAJVPQ010029499">
    <property type="protein sequence ID" value="CAG8775035.1"/>
    <property type="molecule type" value="Genomic_DNA"/>
</dbReference>
<evidence type="ECO:0000256" key="1">
    <source>
        <dbReference type="SAM" id="Phobius"/>
    </source>
</evidence>
<organism evidence="2 3">
    <name type="scientific">Funneliformis caledonium</name>
    <dbReference type="NCBI Taxonomy" id="1117310"/>
    <lineage>
        <taxon>Eukaryota</taxon>
        <taxon>Fungi</taxon>
        <taxon>Fungi incertae sedis</taxon>
        <taxon>Mucoromycota</taxon>
        <taxon>Glomeromycotina</taxon>
        <taxon>Glomeromycetes</taxon>
        <taxon>Glomerales</taxon>
        <taxon>Glomeraceae</taxon>
        <taxon>Funneliformis</taxon>
    </lineage>
</organism>
<name>A0A9N9NV67_9GLOM</name>
<evidence type="ECO:0000313" key="2">
    <source>
        <dbReference type="EMBL" id="CAG8775035.1"/>
    </source>
</evidence>
<gene>
    <name evidence="2" type="ORF">FCALED_LOCUS17772</name>
</gene>
<accession>A0A9N9NV67</accession>